<gene>
    <name evidence="4" type="ORF">MEBOL_006172</name>
</gene>
<name>A0A250IN54_9BACT</name>
<evidence type="ECO:0000259" key="3">
    <source>
        <dbReference type="Pfam" id="PF13575"/>
    </source>
</evidence>
<keyword evidence="1" id="KW-0479">Metal-binding</keyword>
<dbReference type="InterPro" id="IPR025410">
    <property type="entry name" value="Lant_dehyd"/>
</dbReference>
<dbReference type="Pfam" id="PF13575">
    <property type="entry name" value="DUF4135"/>
    <property type="match status" value="1"/>
</dbReference>
<feature type="binding site" evidence="1">
    <location>
        <position position="937"/>
    </location>
    <ligand>
        <name>Zn(2+)</name>
        <dbReference type="ChEBI" id="CHEBI:29105"/>
    </ligand>
</feature>
<protein>
    <submittedName>
        <fullName evidence="4">Type 2 lantibiotic biosynthesis protein LanM</fullName>
    </submittedName>
</protein>
<dbReference type="CDD" id="cd04792">
    <property type="entry name" value="LanM-like"/>
    <property type="match status" value="1"/>
</dbReference>
<dbReference type="PRINTS" id="PR01950">
    <property type="entry name" value="LANCSUPER"/>
</dbReference>
<evidence type="ECO:0000313" key="4">
    <source>
        <dbReference type="EMBL" id="ATB32683.1"/>
    </source>
</evidence>
<dbReference type="OrthoDB" id="9148343at2"/>
<dbReference type="GO" id="GO:0005975">
    <property type="term" value="P:carbohydrate metabolic process"/>
    <property type="evidence" value="ECO:0007669"/>
    <property type="project" value="InterPro"/>
</dbReference>
<dbReference type="SUPFAM" id="SSF158745">
    <property type="entry name" value="LanC-like"/>
    <property type="match status" value="1"/>
</dbReference>
<evidence type="ECO:0000256" key="2">
    <source>
        <dbReference type="SAM" id="MobiDB-lite"/>
    </source>
</evidence>
<dbReference type="InterPro" id="IPR012341">
    <property type="entry name" value="6hp_glycosidase-like_sf"/>
</dbReference>
<evidence type="ECO:0000313" key="5">
    <source>
        <dbReference type="Proteomes" id="UP000217289"/>
    </source>
</evidence>
<keyword evidence="5" id="KW-1185">Reference proteome</keyword>
<dbReference type="InterPro" id="IPR017146">
    <property type="entry name" value="Lanti_2_LanM"/>
</dbReference>
<feature type="domain" description="Lantibiotic biosynthesis protein dehydration" evidence="3">
    <location>
        <begin position="171"/>
        <end position="546"/>
    </location>
</feature>
<dbReference type="PRINTS" id="PR01955">
    <property type="entry name" value="LANCFRANKIA"/>
</dbReference>
<dbReference type="KEGG" id="mbd:MEBOL_006172"/>
<dbReference type="SMART" id="SM01260">
    <property type="entry name" value="LANC_like"/>
    <property type="match status" value="1"/>
</dbReference>
<dbReference type="GO" id="GO:0046872">
    <property type="term" value="F:metal ion binding"/>
    <property type="evidence" value="ECO:0007669"/>
    <property type="project" value="UniProtKB-KW"/>
</dbReference>
<accession>A0A250IN54</accession>
<evidence type="ECO:0000256" key="1">
    <source>
        <dbReference type="PIRSR" id="PIRSR607822-1"/>
    </source>
</evidence>
<organism evidence="4 5">
    <name type="scientific">Melittangium boletus DSM 14713</name>
    <dbReference type="NCBI Taxonomy" id="1294270"/>
    <lineage>
        <taxon>Bacteria</taxon>
        <taxon>Pseudomonadati</taxon>
        <taxon>Myxococcota</taxon>
        <taxon>Myxococcia</taxon>
        <taxon>Myxococcales</taxon>
        <taxon>Cystobacterineae</taxon>
        <taxon>Archangiaceae</taxon>
        <taxon>Melittangium</taxon>
    </lineage>
</organism>
<dbReference type="Proteomes" id="UP000217289">
    <property type="component" value="Chromosome"/>
</dbReference>
<dbReference type="PANTHER" id="PTHR12736:SF7">
    <property type="entry name" value="LANC-LIKE PROTEIN 3"/>
    <property type="match status" value="1"/>
</dbReference>
<dbReference type="PIRSF" id="PIRSF037228">
    <property type="entry name" value="Lant_mod_RumM"/>
    <property type="match status" value="1"/>
</dbReference>
<dbReference type="Pfam" id="PF05147">
    <property type="entry name" value="LANC_like"/>
    <property type="match status" value="1"/>
</dbReference>
<keyword evidence="1" id="KW-0862">Zinc</keyword>
<feature type="binding site" evidence="1">
    <location>
        <position position="892"/>
    </location>
    <ligand>
        <name>Zn(2+)</name>
        <dbReference type="ChEBI" id="CHEBI:29105"/>
    </ligand>
</feature>
<dbReference type="Gene3D" id="1.50.10.10">
    <property type="match status" value="1"/>
</dbReference>
<dbReference type="RefSeq" id="WP_095980837.1">
    <property type="nucleotide sequence ID" value="NZ_CP022163.1"/>
</dbReference>
<reference evidence="4 5" key="1">
    <citation type="submission" date="2017-06" db="EMBL/GenBank/DDBJ databases">
        <authorList>
            <person name="Kim H.J."/>
            <person name="Triplett B.A."/>
        </authorList>
    </citation>
    <scope>NUCLEOTIDE SEQUENCE [LARGE SCALE GENOMIC DNA]</scope>
    <source>
        <strain evidence="4 5">DSM 14713</strain>
    </source>
</reference>
<feature type="region of interest" description="Disordered" evidence="2">
    <location>
        <begin position="1014"/>
        <end position="1063"/>
    </location>
</feature>
<dbReference type="EMBL" id="CP022163">
    <property type="protein sequence ID" value="ATB32683.1"/>
    <property type="molecule type" value="Genomic_DNA"/>
</dbReference>
<dbReference type="GO" id="GO:0031179">
    <property type="term" value="P:peptide modification"/>
    <property type="evidence" value="ECO:0007669"/>
    <property type="project" value="InterPro"/>
</dbReference>
<dbReference type="InterPro" id="IPR007822">
    <property type="entry name" value="LANC-like"/>
</dbReference>
<sequence>MSSPRFSDAAWYRTQTLTERLAIPEPFVAPTGAERPEWLLTLEQAFEDHSPANPATLQALTGALAESQRSLAGFLNLVAPLIDQGRRRLRQGIQRLRRDHPGAPFTEGVEQLLLASLPAPLLSMLHRTLILELNVCRIQDRLTGETPRERFLDFVHLLARRDVALELLEEYPVLARQLVNAIRQWGCFSLEFLTHLAQDWMELGAFMRLPPGDELTALEVGAGDTHNDGRSVILLGFNSGARLVYKPRSLAVELHFQHLLTWLNARGMEPAFRTLKVLTRDTYGWVEFVAAEGCQTPEELERFYTRQGAYLALLHAISATDFHSENLIAAGEHPILTDLEALFHPPPQRIAGEFEPQVVRQMMSSVMGVGLLPGRAWLDTNSDGLEISGLAGGLPQMWPHATPIITGSGTDTMRLARQRVMSEGSANRPTLQGQHVDVARYAAPLMEGFIRLYRLLRRHGQAFCATDGPLSSFVDDEIRVVLRTTHGYSLMRQESYHPDLLRDALDRERFFDKLRVGVADLATMDPVLAAERADLDNGDIPMFTTRPRSRDLWSHGHGCIPGFLETTALEHVQRRLRTFNEEDLSRQLWFIQASFTTLAMGGERAVWTRYPRREPAQEASRERLLATARTLGDRLERIAVRGEQDIGWVGLTIVNDRYWSLVPTSIDLYSGTAGIALFLGYLGHVTGEARYTHLAKLSLTTARQLVERDREQVKQLGGYFGWGGFLYAMTHLGGLWREPSLWTEAEAVLPHLEPLIDGDESFDVLTGSAGTLLSLLGLHGVQGSRAALDAAIRCGERLLAMARPMREGTGWYVKGVAEWPLSGFSHGAAGIALSLLELATTTGDSRFRETACRALDYERSLFSTQARNWADLRVPENTPSEERNSRFSVGWCHGAPGIGMARLGSMRHLDDPRLKADAEAAVQTTLEHGFGMNHSLCHGDLGNLELILLASQAFGDGALKSRAYRLAHMILDNIDERGWQCGVPLGVETPGLMTGLAGIGYGLLRLASPEQVPSVLTLAPPPPRQPHADARGEGPSGLTSAPNPRLSGGSSMGGQGCADGCGR</sequence>
<feature type="binding site" evidence="1">
    <location>
        <position position="938"/>
    </location>
    <ligand>
        <name>Zn(2+)</name>
        <dbReference type="ChEBI" id="CHEBI:29105"/>
    </ligand>
</feature>
<dbReference type="PANTHER" id="PTHR12736">
    <property type="entry name" value="LANC-LIKE PROTEIN"/>
    <property type="match status" value="1"/>
</dbReference>
<dbReference type="GO" id="GO:0005886">
    <property type="term" value="C:plasma membrane"/>
    <property type="evidence" value="ECO:0007669"/>
    <property type="project" value="TreeGrafter"/>
</dbReference>
<feature type="compositionally biased region" description="Gly residues" evidence="2">
    <location>
        <begin position="1050"/>
        <end position="1063"/>
    </location>
</feature>
<proteinExistence type="predicted"/>
<dbReference type="AlphaFoldDB" id="A0A250IN54"/>
<dbReference type="NCBIfam" id="TIGR03897">
    <property type="entry name" value="lanti_2_LanM"/>
    <property type="match status" value="1"/>
</dbReference>